<dbReference type="Proteomes" id="UP001217963">
    <property type="component" value="Chromosome II"/>
</dbReference>
<name>A0ABY8CGP1_ENCHE</name>
<protein>
    <recommendedName>
        <fullName evidence="2">PH domain-containing protein</fullName>
    </recommendedName>
</protein>
<evidence type="ECO:0000313" key="4">
    <source>
        <dbReference type="Proteomes" id="UP001217963"/>
    </source>
</evidence>
<dbReference type="InterPro" id="IPR001849">
    <property type="entry name" value="PH_domain"/>
</dbReference>
<feature type="compositionally biased region" description="Low complexity" evidence="1">
    <location>
        <begin position="214"/>
        <end position="228"/>
    </location>
</feature>
<feature type="region of interest" description="Disordered" evidence="1">
    <location>
        <begin position="199"/>
        <end position="228"/>
    </location>
</feature>
<evidence type="ECO:0000259" key="2">
    <source>
        <dbReference type="SMART" id="SM00233"/>
    </source>
</evidence>
<organism evidence="3 4">
    <name type="scientific">Encephalitozoon hellem</name>
    <name type="common">Microsporidian parasite</name>
    <dbReference type="NCBI Taxonomy" id="27973"/>
    <lineage>
        <taxon>Eukaryota</taxon>
        <taxon>Fungi</taxon>
        <taxon>Fungi incertae sedis</taxon>
        <taxon>Microsporidia</taxon>
        <taxon>Unikaryonidae</taxon>
        <taxon>Encephalitozoon</taxon>
    </lineage>
</organism>
<reference evidence="3 4" key="1">
    <citation type="submission" date="2023-02" db="EMBL/GenBank/DDBJ databases">
        <title>Encephalitozoon hellem ATCC 50451 complete genome.</title>
        <authorList>
            <person name="Mascarenhas dos Santos A.C."/>
            <person name="Julian A.T."/>
            <person name="Pombert J.-F."/>
        </authorList>
    </citation>
    <scope>NUCLEOTIDE SEQUENCE [LARGE SCALE GENOMIC DNA]</scope>
    <source>
        <strain evidence="3 4">ATCC 50451</strain>
    </source>
</reference>
<dbReference type="EMBL" id="CP119063">
    <property type="protein sequence ID" value="WEL38042.1"/>
    <property type="molecule type" value="Genomic_DNA"/>
</dbReference>
<sequence length="480" mass="52939">MGKDALYSYLSPIADEEQGKFRDPRGLSMGSMDEKMRKINEEFKARACVGNGFVFNKNVKLESPASYFGKCTDPSDAKEPANGSLEGRKDVGDVNSLKSKDGFIGGVIPWKVNSSGAVGRGMDHRDVYRGSVVGLDLYKKPSIDFTSYTKQKGSGMNSKMGYVKSMASSSIFNRNSSFNYGSPAKERNTVSPCLYTKRKEQVDTNSSPSRSVFSNPLSNHKASSSSLKTSSQASNSFLCNNTSGSPAFAPIDVMYVKTPKPKDMAEDVECDSSEQPCARAGSCNTSMASNLYAPGRKLTICPNIKISNTVLCYENSRETTKYYITVESDVSWMICKPIGDIATLIPSIQCTTLSNAMSPQDRRARDRMIQVTLNSGITDKQLQSFILSDISSDQVFRSSYLLMYNEGWKAYLFKFVGKALICYEKSRVFKILLLSGCNVLPLGHTGFCLEKSGEGIELYTTCEKERDAWISDIKEYIGKL</sequence>
<keyword evidence="4" id="KW-1185">Reference proteome</keyword>
<accession>A0ABY8CGP1</accession>
<dbReference type="SMART" id="SM00233">
    <property type="entry name" value="PH"/>
    <property type="match status" value="1"/>
</dbReference>
<evidence type="ECO:0000313" key="3">
    <source>
        <dbReference type="EMBL" id="WEL38042.1"/>
    </source>
</evidence>
<proteinExistence type="predicted"/>
<dbReference type="SUPFAM" id="SSF50729">
    <property type="entry name" value="PH domain-like"/>
    <property type="match status" value="1"/>
</dbReference>
<gene>
    <name evidence="3" type="ORF">PFJ87_02g00800</name>
</gene>
<evidence type="ECO:0000256" key="1">
    <source>
        <dbReference type="SAM" id="MobiDB-lite"/>
    </source>
</evidence>
<feature type="domain" description="PH" evidence="2">
    <location>
        <begin position="395"/>
        <end position="480"/>
    </location>
</feature>
<feature type="compositionally biased region" description="Polar residues" evidence="1">
    <location>
        <begin position="203"/>
        <end position="213"/>
    </location>
</feature>